<evidence type="ECO:0000256" key="1">
    <source>
        <dbReference type="ARBA" id="ARBA00001164"/>
    </source>
</evidence>
<dbReference type="InterPro" id="IPR011060">
    <property type="entry name" value="RibuloseP-bd_barrel"/>
</dbReference>
<comment type="pathway">
    <text evidence="2 10">Amino-acid biosynthesis; L-tryptophan biosynthesis; L-tryptophan from chorismate: step 3/5.</text>
</comment>
<evidence type="ECO:0000256" key="3">
    <source>
        <dbReference type="ARBA" id="ARBA00007571"/>
    </source>
</evidence>
<dbReference type="PANTHER" id="PTHR42894">
    <property type="entry name" value="N-(5'-PHOSPHORIBOSYL)ANTHRANILATE ISOMERASE"/>
    <property type="match status" value="1"/>
</dbReference>
<dbReference type="GO" id="GO:0004640">
    <property type="term" value="F:phosphoribosylanthranilate isomerase activity"/>
    <property type="evidence" value="ECO:0007669"/>
    <property type="project" value="UniProtKB-UniRule"/>
</dbReference>
<dbReference type="EC" id="5.3.1.24" evidence="4 10"/>
<evidence type="ECO:0000256" key="10">
    <source>
        <dbReference type="HAMAP-Rule" id="MF_00135"/>
    </source>
</evidence>
<dbReference type="EMBL" id="AAUX01000001">
    <property type="protein sequence ID" value="EAV47145.1"/>
    <property type="molecule type" value="Genomic_DNA"/>
</dbReference>
<dbReference type="CDD" id="cd00405">
    <property type="entry name" value="PRAI"/>
    <property type="match status" value="1"/>
</dbReference>
<accession>A0P6I5</accession>
<keyword evidence="13" id="KW-1185">Reference proteome</keyword>
<evidence type="ECO:0000259" key="11">
    <source>
        <dbReference type="Pfam" id="PF00697"/>
    </source>
</evidence>
<proteinExistence type="inferred from homology"/>
<dbReference type="AlphaFoldDB" id="A0P6I5"/>
<dbReference type="SUPFAM" id="SSF51366">
    <property type="entry name" value="Ribulose-phoshate binding barrel"/>
    <property type="match status" value="1"/>
</dbReference>
<dbReference type="InterPro" id="IPR001240">
    <property type="entry name" value="PRAI_dom"/>
</dbReference>
<keyword evidence="7 10" id="KW-0822">Tryptophan biosynthesis</keyword>
<name>A0P6I5_9PROT</name>
<dbReference type="Proteomes" id="UP000054262">
    <property type="component" value="Unassembled WGS sequence"/>
</dbReference>
<gene>
    <name evidence="10" type="primary">trpF</name>
    <name evidence="12" type="ORF">MB2181_03690</name>
</gene>
<comment type="similarity">
    <text evidence="3 10">Belongs to the TrpF family.</text>
</comment>
<evidence type="ECO:0000256" key="4">
    <source>
        <dbReference type="ARBA" id="ARBA00012572"/>
    </source>
</evidence>
<dbReference type="UniPathway" id="UPA00035">
    <property type="reaction ID" value="UER00042"/>
</dbReference>
<dbReference type="Pfam" id="PF00697">
    <property type="entry name" value="PRAI"/>
    <property type="match status" value="1"/>
</dbReference>
<feature type="domain" description="N-(5'phosphoribosyl) anthranilate isomerase (PRAI)" evidence="11">
    <location>
        <begin position="5"/>
        <end position="199"/>
    </location>
</feature>
<evidence type="ECO:0000256" key="6">
    <source>
        <dbReference type="ARBA" id="ARBA00022605"/>
    </source>
</evidence>
<dbReference type="HAMAP" id="MF_00135">
    <property type="entry name" value="PRAI"/>
    <property type="match status" value="1"/>
</dbReference>
<evidence type="ECO:0000256" key="2">
    <source>
        <dbReference type="ARBA" id="ARBA00004664"/>
    </source>
</evidence>
<keyword evidence="6 10" id="KW-0028">Amino-acid biosynthesis</keyword>
<evidence type="ECO:0000256" key="8">
    <source>
        <dbReference type="ARBA" id="ARBA00023141"/>
    </source>
</evidence>
<dbReference type="GO" id="GO:0000162">
    <property type="term" value="P:L-tryptophan biosynthetic process"/>
    <property type="evidence" value="ECO:0007669"/>
    <property type="project" value="UniProtKB-UniRule"/>
</dbReference>
<dbReference type="NCBIfam" id="NF002298">
    <property type="entry name" value="PRK01222.1-4"/>
    <property type="match status" value="1"/>
</dbReference>
<dbReference type="Gene3D" id="3.20.20.70">
    <property type="entry name" value="Aldolase class I"/>
    <property type="match status" value="1"/>
</dbReference>
<dbReference type="InterPro" id="IPR044643">
    <property type="entry name" value="TrpF_fam"/>
</dbReference>
<organism evidence="12 13">
    <name type="scientific">Methylophilales bacterium HTCC2181</name>
    <dbReference type="NCBI Taxonomy" id="383631"/>
    <lineage>
        <taxon>Bacteria</taxon>
        <taxon>Pseudomonadati</taxon>
        <taxon>Pseudomonadota</taxon>
        <taxon>Betaproteobacteria</taxon>
        <taxon>Nitrosomonadales</taxon>
        <taxon>OM43 clade</taxon>
    </lineage>
</organism>
<evidence type="ECO:0000313" key="12">
    <source>
        <dbReference type="EMBL" id="EAV47145.1"/>
    </source>
</evidence>
<protein>
    <recommendedName>
        <fullName evidence="5 10">N-(5'-phosphoribosyl)anthranilate isomerase</fullName>
        <shortName evidence="10">PRAI</shortName>
        <ecNumber evidence="4 10">5.3.1.24</ecNumber>
    </recommendedName>
</protein>
<dbReference type="PANTHER" id="PTHR42894:SF1">
    <property type="entry name" value="N-(5'-PHOSPHORIBOSYL)ANTHRANILATE ISOMERASE"/>
    <property type="match status" value="1"/>
</dbReference>
<keyword evidence="9 10" id="KW-0413">Isomerase</keyword>
<dbReference type="OrthoDB" id="9796196at2"/>
<dbReference type="FunFam" id="3.20.20.70:FF:000075">
    <property type="entry name" value="Tryptophan biosynthesis protein TRP1"/>
    <property type="match status" value="1"/>
</dbReference>
<dbReference type="InterPro" id="IPR013785">
    <property type="entry name" value="Aldolase_TIM"/>
</dbReference>
<evidence type="ECO:0000256" key="9">
    <source>
        <dbReference type="ARBA" id="ARBA00023235"/>
    </source>
</evidence>
<comment type="catalytic activity">
    <reaction evidence="1 10">
        <text>N-(5-phospho-beta-D-ribosyl)anthranilate = 1-(2-carboxyphenylamino)-1-deoxy-D-ribulose 5-phosphate</text>
        <dbReference type="Rhea" id="RHEA:21540"/>
        <dbReference type="ChEBI" id="CHEBI:18277"/>
        <dbReference type="ChEBI" id="CHEBI:58613"/>
        <dbReference type="EC" id="5.3.1.24"/>
    </reaction>
</comment>
<evidence type="ECO:0000256" key="7">
    <source>
        <dbReference type="ARBA" id="ARBA00022822"/>
    </source>
</evidence>
<reference evidence="12 13" key="1">
    <citation type="submission" date="2006-11" db="EMBL/GenBank/DDBJ databases">
        <authorList>
            <person name="Giovannoni S."/>
            <person name="Vergin K."/>
            <person name="Ferriera S."/>
            <person name="Johnson J."/>
            <person name="Kravitz S."/>
            <person name="Beeson K."/>
            <person name="Sutton G."/>
            <person name="Rogers Y.-H."/>
            <person name="Friedman R."/>
            <person name="Frazier M."/>
            <person name="Venter J.C."/>
        </authorList>
    </citation>
    <scope>NUCLEOTIDE SEQUENCE [LARGE SCALE GENOMIC DNA]</scope>
    <source>
        <strain evidence="12 13">HTCC2181</strain>
    </source>
</reference>
<evidence type="ECO:0000313" key="13">
    <source>
        <dbReference type="Proteomes" id="UP000054262"/>
    </source>
</evidence>
<evidence type="ECO:0000256" key="5">
    <source>
        <dbReference type="ARBA" id="ARBA00022272"/>
    </source>
</evidence>
<keyword evidence="8 10" id="KW-0057">Aromatic amino acid biosynthesis</keyword>
<comment type="caution">
    <text evidence="12">The sequence shown here is derived from an EMBL/GenBank/DDBJ whole genome shotgun (WGS) entry which is preliminary data.</text>
</comment>
<sequence>MTIKIKICGITNIEDALNASLLGADALGFVFVGKSPRYITPLNTSIIIDALPPFISKVGLFVNPSKEEVEDAIRVAKFDLLQFHGDENEEFCNQFNLPYIKAISVKSEVNLVEYETNYNSASALLLDTYSEKARGGTGTTFDWNLIPAEESKPLIIAGGLNNENITDLLRHTTPYAVDVSGGVEVLKGKKDYKKMENFILGVRNATL</sequence>